<evidence type="ECO:0000313" key="9">
    <source>
        <dbReference type="EMBL" id="KAK1741912.1"/>
    </source>
</evidence>
<protein>
    <submittedName>
        <fullName evidence="9">Tubulin-specific chaperone E</fullName>
    </submittedName>
</protein>
<keyword evidence="7" id="KW-0206">Cytoskeleton</keyword>
<dbReference type="SMART" id="SM01052">
    <property type="entry name" value="CAP_GLY"/>
    <property type="match status" value="1"/>
</dbReference>
<dbReference type="Pfam" id="PF01302">
    <property type="entry name" value="CAP_GLY"/>
    <property type="match status" value="1"/>
</dbReference>
<keyword evidence="5" id="KW-0677">Repeat</keyword>
<evidence type="ECO:0000256" key="2">
    <source>
        <dbReference type="ARBA" id="ARBA00006286"/>
    </source>
</evidence>
<accession>A0AAD9DC38</accession>
<dbReference type="InterPro" id="IPR000626">
    <property type="entry name" value="Ubiquitin-like_dom"/>
</dbReference>
<dbReference type="Proteomes" id="UP001224775">
    <property type="component" value="Unassembled WGS sequence"/>
</dbReference>
<dbReference type="SUPFAM" id="SSF52047">
    <property type="entry name" value="RNI-like"/>
    <property type="match status" value="1"/>
</dbReference>
<keyword evidence="3" id="KW-0963">Cytoplasm</keyword>
<dbReference type="GO" id="GO:0005856">
    <property type="term" value="C:cytoskeleton"/>
    <property type="evidence" value="ECO:0007669"/>
    <property type="project" value="UniProtKB-SubCell"/>
</dbReference>
<dbReference type="InterPro" id="IPR032675">
    <property type="entry name" value="LRR_dom_sf"/>
</dbReference>
<evidence type="ECO:0000256" key="5">
    <source>
        <dbReference type="ARBA" id="ARBA00022737"/>
    </source>
</evidence>
<dbReference type="InterPro" id="IPR000938">
    <property type="entry name" value="CAP-Gly_domain"/>
</dbReference>
<keyword evidence="6" id="KW-0143">Chaperone</keyword>
<dbReference type="Gene3D" id="3.80.10.10">
    <property type="entry name" value="Ribonuclease Inhibitor"/>
    <property type="match status" value="2"/>
</dbReference>
<dbReference type="CDD" id="cd17044">
    <property type="entry name" value="Ubl_TBCE"/>
    <property type="match status" value="1"/>
</dbReference>
<organism evidence="9 10">
    <name type="scientific">Skeletonema marinoi</name>
    <dbReference type="NCBI Taxonomy" id="267567"/>
    <lineage>
        <taxon>Eukaryota</taxon>
        <taxon>Sar</taxon>
        <taxon>Stramenopiles</taxon>
        <taxon>Ochrophyta</taxon>
        <taxon>Bacillariophyta</taxon>
        <taxon>Coscinodiscophyceae</taxon>
        <taxon>Thalassiosirophycidae</taxon>
        <taxon>Thalassiosirales</taxon>
        <taxon>Skeletonemataceae</taxon>
        <taxon>Skeletonema</taxon>
        <taxon>Skeletonema marinoi-dohrnii complex</taxon>
    </lineage>
</organism>
<dbReference type="Pfam" id="PF14560">
    <property type="entry name" value="Ubiquitin_2"/>
    <property type="match status" value="1"/>
</dbReference>
<keyword evidence="4" id="KW-0433">Leucine-rich repeat</keyword>
<dbReference type="SUPFAM" id="SSF74924">
    <property type="entry name" value="Cap-Gly domain"/>
    <property type="match status" value="1"/>
</dbReference>
<sequence length="635" mass="70570">MQTMTTVTPSSLRPNITRVRDTSGFIGTVLYVGPVASAKSQTEIYAGIAWDDVTRGKHDGSVISKSTNQIVRHFKCGPTQGSFLRLSKVDVGVELTPQLMRSRYVRPDAELIAPDNLLPHVARTSSGRDKPIEFWGEVKLRNRQQLEVVEEISLRMLGISKPPPDVALVLEEIAEFNHLRGIDLAGNLLVDWEDVLKILKLFPNLHNISLASNRINDLGSVALGSSFLNVKSLNLNNCNISTFQTIASIGAAIPHLEELCVAHCDLADIESFDSCSENSDEENRLEGLFQNLVLLDLSNCQLTSWQRHIMKFHNLPRLESLIVNDNTIDCIEVVTNGDHSAVFPNLTSLQLAGTTISTWTALDQLNSIPSLRSLRLRNTPLTNTLGVGEVRSTAIARLPSLEFFNASPITNRERVEAERRYVSTVSRELLLISSGVILAAERDTDGGESTGDDDSAKQAQMFAKHPQFKILLEKHKDTMLSLANAGCGSSNQGNIGEEIINVTIRSMAAASCDMEPLRKRLPRSLKVGRIKTMCAKYFRVDIDLQMLHFRAEGDPFPSELDDADHSLFYYGVNDGAEILVNEIDVEALEREKARELEDHSRRVKEQEQHVTVLQSMKKNDQRINTLAAEMAQTRV</sequence>
<evidence type="ECO:0000256" key="7">
    <source>
        <dbReference type="ARBA" id="ARBA00023212"/>
    </source>
</evidence>
<comment type="subcellular location">
    <subcellularLocation>
        <location evidence="1">Cytoplasm</location>
        <location evidence="1">Cytoskeleton</location>
    </subcellularLocation>
</comment>
<dbReference type="AlphaFoldDB" id="A0AAD9DC38"/>
<evidence type="ECO:0000256" key="1">
    <source>
        <dbReference type="ARBA" id="ARBA00004245"/>
    </source>
</evidence>
<gene>
    <name evidence="9" type="ORF">QTG54_007485</name>
</gene>
<reference evidence="9" key="1">
    <citation type="submission" date="2023-06" db="EMBL/GenBank/DDBJ databases">
        <title>Survivors Of The Sea: Transcriptome response of Skeletonema marinoi to long-term dormancy.</title>
        <authorList>
            <person name="Pinder M.I.M."/>
            <person name="Kourtchenko O."/>
            <person name="Robertson E.K."/>
            <person name="Larsson T."/>
            <person name="Maumus F."/>
            <person name="Osuna-Cruz C.M."/>
            <person name="Vancaester E."/>
            <person name="Stenow R."/>
            <person name="Vandepoele K."/>
            <person name="Ploug H."/>
            <person name="Bruchert V."/>
            <person name="Godhe A."/>
            <person name="Topel M."/>
        </authorList>
    </citation>
    <scope>NUCLEOTIDE SEQUENCE</scope>
    <source>
        <strain evidence="9">R05AC</strain>
    </source>
</reference>
<keyword evidence="10" id="KW-1185">Reference proteome</keyword>
<dbReference type="Pfam" id="PF14580">
    <property type="entry name" value="LRR_9"/>
    <property type="match status" value="1"/>
</dbReference>
<dbReference type="Gene3D" id="3.10.20.90">
    <property type="entry name" value="Phosphatidylinositol 3-kinase Catalytic Subunit, Chain A, domain 1"/>
    <property type="match status" value="1"/>
</dbReference>
<dbReference type="InterPro" id="IPR044079">
    <property type="entry name" value="Ubl_TBCE"/>
</dbReference>
<dbReference type="PANTHER" id="PTHR18849:SF0">
    <property type="entry name" value="CILIA- AND FLAGELLA-ASSOCIATED PROTEIN 410-RELATED"/>
    <property type="match status" value="1"/>
</dbReference>
<name>A0AAD9DC38_9STRA</name>
<feature type="domain" description="CAP-Gly" evidence="8">
    <location>
        <begin position="17"/>
        <end position="90"/>
    </location>
</feature>
<dbReference type="InterPro" id="IPR036859">
    <property type="entry name" value="CAP-Gly_dom_sf"/>
</dbReference>
<proteinExistence type="inferred from homology"/>
<evidence type="ECO:0000256" key="6">
    <source>
        <dbReference type="ARBA" id="ARBA00023186"/>
    </source>
</evidence>
<evidence type="ECO:0000256" key="4">
    <source>
        <dbReference type="ARBA" id="ARBA00022614"/>
    </source>
</evidence>
<dbReference type="PANTHER" id="PTHR18849">
    <property type="entry name" value="LEUCINE RICH REPEAT PROTEIN"/>
    <property type="match status" value="1"/>
</dbReference>
<evidence type="ECO:0000259" key="8">
    <source>
        <dbReference type="SMART" id="SM01052"/>
    </source>
</evidence>
<dbReference type="GO" id="GO:0007010">
    <property type="term" value="P:cytoskeleton organization"/>
    <property type="evidence" value="ECO:0007669"/>
    <property type="project" value="TreeGrafter"/>
</dbReference>
<dbReference type="InterPro" id="IPR029071">
    <property type="entry name" value="Ubiquitin-like_domsf"/>
</dbReference>
<evidence type="ECO:0000256" key="3">
    <source>
        <dbReference type="ARBA" id="ARBA00022490"/>
    </source>
</evidence>
<dbReference type="SUPFAM" id="SSF54236">
    <property type="entry name" value="Ubiquitin-like"/>
    <property type="match status" value="1"/>
</dbReference>
<dbReference type="Gene3D" id="2.30.30.190">
    <property type="entry name" value="CAP Gly-rich-like domain"/>
    <property type="match status" value="1"/>
</dbReference>
<evidence type="ECO:0000313" key="10">
    <source>
        <dbReference type="Proteomes" id="UP001224775"/>
    </source>
</evidence>
<comment type="caution">
    <text evidence="9">The sequence shown here is derived from an EMBL/GenBank/DDBJ whole genome shotgun (WGS) entry which is preliminary data.</text>
</comment>
<comment type="similarity">
    <text evidence="2">Belongs to the TBCE family.</text>
</comment>
<dbReference type="EMBL" id="JATAAI010000012">
    <property type="protein sequence ID" value="KAK1741912.1"/>
    <property type="molecule type" value="Genomic_DNA"/>
</dbReference>